<sequence>MNNLVQRRKVEKKFKDNGWYLVRHGGNHDIWSNGKIKTQLPRHPKFSDKLYNALIKKFNLK</sequence>
<dbReference type="InterPro" id="IPR012933">
    <property type="entry name" value="HicA_mRNA_interferase"/>
</dbReference>
<gene>
    <name evidence="8" type="ORF">QUW44_08745</name>
</gene>
<dbReference type="EMBL" id="JAUDDW010000044">
    <property type="protein sequence ID" value="MDM8267208.1"/>
    <property type="molecule type" value="Genomic_DNA"/>
</dbReference>
<evidence type="ECO:0000256" key="4">
    <source>
        <dbReference type="ARBA" id="ARBA00022759"/>
    </source>
</evidence>
<evidence type="ECO:0000256" key="6">
    <source>
        <dbReference type="ARBA" id="ARBA00022884"/>
    </source>
</evidence>
<name>A0ABT7UZS2_9LACO</name>
<proteinExistence type="inferred from homology"/>
<protein>
    <submittedName>
        <fullName evidence="8">Type II toxin-antitoxin system HicA family toxin</fullName>
    </submittedName>
</protein>
<reference evidence="9" key="1">
    <citation type="submission" date="2023-06" db="EMBL/GenBank/DDBJ databases">
        <title>Identification and characterization of horizontal gene transfer across gut microbiota members of farm animals based on homology search.</title>
        <authorList>
            <person name="Zeman M."/>
            <person name="Kubasova T."/>
            <person name="Jahodarova E."/>
            <person name="Nykrynova M."/>
            <person name="Rychlik I."/>
        </authorList>
    </citation>
    <scope>NUCLEOTIDE SEQUENCE [LARGE SCALE GENOMIC DNA]</scope>
    <source>
        <strain evidence="9">161_Gplus</strain>
    </source>
</reference>
<keyword evidence="6" id="KW-0694">RNA-binding</keyword>
<accession>A0ABT7UZS2</accession>
<evidence type="ECO:0000256" key="7">
    <source>
        <dbReference type="ARBA" id="ARBA00023016"/>
    </source>
</evidence>
<comment type="similarity">
    <text evidence="1">Belongs to the HicA mRNA interferase family.</text>
</comment>
<dbReference type="Gene3D" id="3.30.920.30">
    <property type="entry name" value="Hypothetical protein"/>
    <property type="match status" value="1"/>
</dbReference>
<keyword evidence="4" id="KW-0255">Endonuclease</keyword>
<evidence type="ECO:0000313" key="9">
    <source>
        <dbReference type="Proteomes" id="UP001529343"/>
    </source>
</evidence>
<organism evidence="8 9">
    <name type="scientific">Limosilactobacillus pontis</name>
    <dbReference type="NCBI Taxonomy" id="35787"/>
    <lineage>
        <taxon>Bacteria</taxon>
        <taxon>Bacillati</taxon>
        <taxon>Bacillota</taxon>
        <taxon>Bacilli</taxon>
        <taxon>Lactobacillales</taxon>
        <taxon>Lactobacillaceae</taxon>
        <taxon>Limosilactobacillus</taxon>
    </lineage>
</organism>
<evidence type="ECO:0000256" key="3">
    <source>
        <dbReference type="ARBA" id="ARBA00022722"/>
    </source>
</evidence>
<evidence type="ECO:0000256" key="5">
    <source>
        <dbReference type="ARBA" id="ARBA00022801"/>
    </source>
</evidence>
<evidence type="ECO:0000256" key="1">
    <source>
        <dbReference type="ARBA" id="ARBA00006620"/>
    </source>
</evidence>
<keyword evidence="5" id="KW-0378">Hydrolase</keyword>
<keyword evidence="7" id="KW-0346">Stress response</keyword>
<keyword evidence="3" id="KW-0540">Nuclease</keyword>
<dbReference type="InterPro" id="IPR038570">
    <property type="entry name" value="HicA_sf"/>
</dbReference>
<comment type="caution">
    <text evidence="8">The sequence shown here is derived from an EMBL/GenBank/DDBJ whole genome shotgun (WGS) entry which is preliminary data.</text>
</comment>
<dbReference type="RefSeq" id="WP_283594649.1">
    <property type="nucleotide sequence ID" value="NZ_JAUDDW010000044.1"/>
</dbReference>
<dbReference type="SUPFAM" id="SSF54786">
    <property type="entry name" value="YcfA/nrd intein domain"/>
    <property type="match status" value="1"/>
</dbReference>
<keyword evidence="2" id="KW-1277">Toxin-antitoxin system</keyword>
<dbReference type="Proteomes" id="UP001529343">
    <property type="component" value="Unassembled WGS sequence"/>
</dbReference>
<keyword evidence="9" id="KW-1185">Reference proteome</keyword>
<evidence type="ECO:0000256" key="2">
    <source>
        <dbReference type="ARBA" id="ARBA00022649"/>
    </source>
</evidence>
<dbReference type="Pfam" id="PF07927">
    <property type="entry name" value="HicA_toxin"/>
    <property type="match status" value="1"/>
</dbReference>
<evidence type="ECO:0000313" key="8">
    <source>
        <dbReference type="EMBL" id="MDM8267208.1"/>
    </source>
</evidence>